<evidence type="ECO:0000256" key="6">
    <source>
        <dbReference type="ARBA" id="ARBA00022989"/>
    </source>
</evidence>
<evidence type="ECO:0000256" key="8">
    <source>
        <dbReference type="ARBA" id="ARBA00023136"/>
    </source>
</evidence>
<keyword evidence="4 11" id="KW-0812">Transmembrane</keyword>
<dbReference type="EMBL" id="CANHGI010000005">
    <property type="protein sequence ID" value="CAI5452540.1"/>
    <property type="molecule type" value="Genomic_DNA"/>
</dbReference>
<dbReference type="GO" id="GO:0005783">
    <property type="term" value="C:endoplasmic reticulum"/>
    <property type="evidence" value="ECO:0007669"/>
    <property type="project" value="TreeGrafter"/>
</dbReference>
<evidence type="ECO:0000256" key="7">
    <source>
        <dbReference type="ARBA" id="ARBA00023054"/>
    </source>
</evidence>
<name>A0A9P1IUS2_9PELO</name>
<dbReference type="InterPro" id="IPR000727">
    <property type="entry name" value="T_SNARE_dom"/>
</dbReference>
<keyword evidence="8 11" id="KW-0472">Membrane</keyword>
<keyword evidence="14" id="KW-1185">Reference proteome</keyword>
<dbReference type="GO" id="GO:0006890">
    <property type="term" value="P:retrograde vesicle-mediated transport, Golgi to endoplasmic reticulum"/>
    <property type="evidence" value="ECO:0007669"/>
    <property type="project" value="TreeGrafter"/>
</dbReference>
<gene>
    <name evidence="13" type="ORF">CAMP_LOCUS15177</name>
</gene>
<accession>A0A9P1IUS2</accession>
<feature type="transmembrane region" description="Helical" evidence="11">
    <location>
        <begin position="409"/>
        <end position="428"/>
    </location>
</feature>
<evidence type="ECO:0000256" key="4">
    <source>
        <dbReference type="ARBA" id="ARBA00022692"/>
    </source>
</evidence>
<evidence type="ECO:0000313" key="13">
    <source>
        <dbReference type="EMBL" id="CAI5452540.1"/>
    </source>
</evidence>
<keyword evidence="3" id="KW-0813">Transport</keyword>
<evidence type="ECO:0000256" key="3">
    <source>
        <dbReference type="ARBA" id="ARBA00022448"/>
    </source>
</evidence>
<keyword evidence="7 9" id="KW-0175">Coiled coil</keyword>
<comment type="similarity">
    <text evidence="2">Belongs to the syntaxin family.</text>
</comment>
<sequence>MTFLVDRTDGFREVAKEIEMKYKLREVGKQKEGQKMKSGILPRHHESNRPSQTFTNISTSISPLAKEMYSFRKMLDEKTQDYVFATCSYSSMTNEERKEMDETITMFLTQFGSLINQLNNRINSNSDGLKNAVERVHLTRVHEFLQKYLKEMTDYVTVLKREHLKRIQSKNRTLSDRIKDAQKDGYVFVYNKSLDDVAQSPKLNVSAKLVSKLLELKEKHACLQYLPQDENKEELRDFDVICEEPEEMENGWENEDGWDEIKEVPGIEIEKTKAENIVENRKNEENGDSGVRNRKKNAGFLMDEEHEDIRNSFEAWRATQKDDFAHQFQEQTEIMREEYLKNEKDDEIENLEQQISEIQSLSSVFSEKIMDQERDIDIINDLALHTTENLVDGNEWIRKAITNSALRRVILLFCIIVLTFTLLFLDWYNP</sequence>
<dbReference type="SUPFAM" id="SSF58038">
    <property type="entry name" value="SNARE fusion complex"/>
    <property type="match status" value="1"/>
</dbReference>
<feature type="region of interest" description="Disordered" evidence="10">
    <location>
        <begin position="33"/>
        <end position="56"/>
    </location>
</feature>
<evidence type="ECO:0000313" key="14">
    <source>
        <dbReference type="Proteomes" id="UP001152747"/>
    </source>
</evidence>
<comment type="subcellular location">
    <subcellularLocation>
        <location evidence="1">Membrane</location>
        <topology evidence="1">Single-pass type IV membrane protein</topology>
    </subcellularLocation>
</comment>
<evidence type="ECO:0000256" key="2">
    <source>
        <dbReference type="ARBA" id="ARBA00009063"/>
    </source>
</evidence>
<dbReference type="PANTHER" id="PTHR15959">
    <property type="entry name" value="SYNTAXIN-18"/>
    <property type="match status" value="1"/>
</dbReference>
<dbReference type="GO" id="GO:0031201">
    <property type="term" value="C:SNARE complex"/>
    <property type="evidence" value="ECO:0007669"/>
    <property type="project" value="TreeGrafter"/>
</dbReference>
<organism evidence="13 14">
    <name type="scientific">Caenorhabditis angaria</name>
    <dbReference type="NCBI Taxonomy" id="860376"/>
    <lineage>
        <taxon>Eukaryota</taxon>
        <taxon>Metazoa</taxon>
        <taxon>Ecdysozoa</taxon>
        <taxon>Nematoda</taxon>
        <taxon>Chromadorea</taxon>
        <taxon>Rhabditida</taxon>
        <taxon>Rhabditina</taxon>
        <taxon>Rhabditomorpha</taxon>
        <taxon>Rhabditoidea</taxon>
        <taxon>Rhabditidae</taxon>
        <taxon>Peloderinae</taxon>
        <taxon>Caenorhabditis</taxon>
    </lineage>
</organism>
<dbReference type="Gene3D" id="1.20.5.110">
    <property type="match status" value="1"/>
</dbReference>
<protein>
    <recommendedName>
        <fullName evidence="12">t-SNARE coiled-coil homology domain-containing protein</fullName>
    </recommendedName>
</protein>
<proteinExistence type="inferred from homology"/>
<keyword evidence="5" id="KW-0653">Protein transport</keyword>
<dbReference type="OrthoDB" id="342981at2759"/>
<feature type="domain" description="T-SNARE coiled-coil homology" evidence="12">
    <location>
        <begin position="338"/>
        <end position="400"/>
    </location>
</feature>
<evidence type="ECO:0000256" key="10">
    <source>
        <dbReference type="SAM" id="MobiDB-lite"/>
    </source>
</evidence>
<evidence type="ECO:0000256" key="5">
    <source>
        <dbReference type="ARBA" id="ARBA00022927"/>
    </source>
</evidence>
<comment type="caution">
    <text evidence="13">The sequence shown here is derived from an EMBL/GenBank/DDBJ whole genome shotgun (WGS) entry which is preliminary data.</text>
</comment>
<dbReference type="AlphaFoldDB" id="A0A9P1IUS2"/>
<dbReference type="GO" id="GO:0015031">
    <property type="term" value="P:protein transport"/>
    <property type="evidence" value="ECO:0007669"/>
    <property type="project" value="UniProtKB-KW"/>
</dbReference>
<evidence type="ECO:0000259" key="12">
    <source>
        <dbReference type="PROSITE" id="PS50192"/>
    </source>
</evidence>
<dbReference type="PANTHER" id="PTHR15959:SF0">
    <property type="entry name" value="SYNTAXIN-18"/>
    <property type="match status" value="1"/>
</dbReference>
<evidence type="ECO:0000256" key="9">
    <source>
        <dbReference type="SAM" id="Coils"/>
    </source>
</evidence>
<evidence type="ECO:0000256" key="11">
    <source>
        <dbReference type="SAM" id="Phobius"/>
    </source>
</evidence>
<feature type="coiled-coil region" evidence="9">
    <location>
        <begin position="334"/>
        <end position="361"/>
    </location>
</feature>
<dbReference type="PROSITE" id="PS50192">
    <property type="entry name" value="T_SNARE"/>
    <property type="match status" value="1"/>
</dbReference>
<dbReference type="Proteomes" id="UP001152747">
    <property type="component" value="Unassembled WGS sequence"/>
</dbReference>
<evidence type="ECO:0000256" key="1">
    <source>
        <dbReference type="ARBA" id="ARBA00004211"/>
    </source>
</evidence>
<reference evidence="13" key="1">
    <citation type="submission" date="2022-11" db="EMBL/GenBank/DDBJ databases">
        <authorList>
            <person name="Kikuchi T."/>
        </authorList>
    </citation>
    <scope>NUCLEOTIDE SEQUENCE</scope>
    <source>
        <strain evidence="13">PS1010</strain>
    </source>
</reference>
<keyword evidence="6 11" id="KW-1133">Transmembrane helix</keyword>